<gene>
    <name evidence="5" type="ORF">GSOID_T00011622001</name>
</gene>
<keyword evidence="6" id="KW-1185">Reference proteome</keyword>
<sequence length="382" mass="44081">MKFGIILLFAFVRGTLSPPKKKLAIQDDYDFDDEENIEIHREATPIIASDPVEESVYERNLVNEHMTYGEVMKHHKAYSTKNMKQKNFEGHTLAYVTPWNNHGYDVVKMFNKFSLVSPVWFQLKLNPKQQLEIKGDHDIDQGWIQEVRDTGAQIVPRIIFEIDARSLAIMFKSEIGFNLIADTLVKFTVKHGLDGLVIELWNSLPQSLVEDAVHLMTHIGEKFHKHHKLTILVVPPNHENPIPSAQFTKEEFDMLKDDVDFFSLMTYDYNGHLGGFNAPLPWAESCVEFLGDSDPEKILMGLNFYGRYFPDLQNPRHDAITMNKDAKEHFSFFVDQETQAQSLLIYPSLYSIHLKIELARKLGVGLSIWEVGQGLDFFYDLF</sequence>
<feature type="domain" description="GH18" evidence="4">
    <location>
        <begin position="90"/>
        <end position="382"/>
    </location>
</feature>
<dbReference type="FunCoup" id="E4WXI8">
    <property type="interactions" value="309"/>
</dbReference>
<dbReference type="Pfam" id="PF00704">
    <property type="entry name" value="Glyco_hydro_18"/>
    <property type="match status" value="1"/>
</dbReference>
<dbReference type="InterPro" id="IPR001223">
    <property type="entry name" value="Glyco_hydro18_cat"/>
</dbReference>
<keyword evidence="3" id="KW-0732">Signal</keyword>
<dbReference type="InterPro" id="IPR017853">
    <property type="entry name" value="GH"/>
</dbReference>
<proteinExistence type="inferred from homology"/>
<protein>
    <recommendedName>
        <fullName evidence="2">Chitinase domain-containing protein 1</fullName>
    </recommendedName>
</protein>
<dbReference type="SUPFAM" id="SSF51445">
    <property type="entry name" value="(Trans)glycosidases"/>
    <property type="match status" value="1"/>
</dbReference>
<dbReference type="AlphaFoldDB" id="E4WXI8"/>
<feature type="chain" id="PRO_5003192093" description="Chitinase domain-containing protein 1" evidence="3">
    <location>
        <begin position="18"/>
        <end position="382"/>
    </location>
</feature>
<dbReference type="GO" id="GO:0070492">
    <property type="term" value="F:oligosaccharide binding"/>
    <property type="evidence" value="ECO:0007669"/>
    <property type="project" value="TreeGrafter"/>
</dbReference>
<evidence type="ECO:0000313" key="6">
    <source>
        <dbReference type="Proteomes" id="UP000001307"/>
    </source>
</evidence>
<dbReference type="GO" id="GO:0008061">
    <property type="term" value="F:chitin binding"/>
    <property type="evidence" value="ECO:0007669"/>
    <property type="project" value="InterPro"/>
</dbReference>
<evidence type="ECO:0000256" key="3">
    <source>
        <dbReference type="SAM" id="SignalP"/>
    </source>
</evidence>
<evidence type="ECO:0000256" key="1">
    <source>
        <dbReference type="ARBA" id="ARBA00009336"/>
    </source>
</evidence>
<dbReference type="Gene3D" id="3.10.50.10">
    <property type="match status" value="1"/>
</dbReference>
<evidence type="ECO:0000256" key="2">
    <source>
        <dbReference type="ARBA" id="ARBA00040976"/>
    </source>
</evidence>
<dbReference type="GO" id="GO:0005975">
    <property type="term" value="P:carbohydrate metabolic process"/>
    <property type="evidence" value="ECO:0007669"/>
    <property type="project" value="InterPro"/>
</dbReference>
<dbReference type="Gene3D" id="3.20.20.80">
    <property type="entry name" value="Glycosidases"/>
    <property type="match status" value="1"/>
</dbReference>
<dbReference type="PANTHER" id="PTHR46066:SF2">
    <property type="entry name" value="CHITINASE DOMAIN-CONTAINING PROTEIN 1"/>
    <property type="match status" value="1"/>
</dbReference>
<dbReference type="InterPro" id="IPR029070">
    <property type="entry name" value="Chitinase_insertion_sf"/>
</dbReference>
<reference evidence="5" key="1">
    <citation type="journal article" date="2010" name="Science">
        <title>Plasticity of animal genome architecture unmasked by rapid evolution of a pelagic tunicate.</title>
        <authorList>
            <person name="Denoeud F."/>
            <person name="Henriet S."/>
            <person name="Mungpakdee S."/>
            <person name="Aury J.M."/>
            <person name="Da Silva C."/>
            <person name="Brinkmann H."/>
            <person name="Mikhaleva J."/>
            <person name="Olsen L.C."/>
            <person name="Jubin C."/>
            <person name="Canestro C."/>
            <person name="Bouquet J.M."/>
            <person name="Danks G."/>
            <person name="Poulain J."/>
            <person name="Campsteijn C."/>
            <person name="Adamski M."/>
            <person name="Cross I."/>
            <person name="Yadetie F."/>
            <person name="Muffato M."/>
            <person name="Louis A."/>
            <person name="Butcher S."/>
            <person name="Tsagkogeorga G."/>
            <person name="Konrad A."/>
            <person name="Singh S."/>
            <person name="Jensen M.F."/>
            <person name="Cong E.H."/>
            <person name="Eikeseth-Otteraa H."/>
            <person name="Noel B."/>
            <person name="Anthouard V."/>
            <person name="Porcel B.M."/>
            <person name="Kachouri-Lafond R."/>
            <person name="Nishino A."/>
            <person name="Ugolini M."/>
            <person name="Chourrout P."/>
            <person name="Nishida H."/>
            <person name="Aasland R."/>
            <person name="Huzurbazar S."/>
            <person name="Westhof E."/>
            <person name="Delsuc F."/>
            <person name="Lehrach H."/>
            <person name="Reinhardt R."/>
            <person name="Weissenbach J."/>
            <person name="Roy S.W."/>
            <person name="Artiguenave F."/>
            <person name="Postlethwait J.H."/>
            <person name="Manak J.R."/>
            <person name="Thompson E.M."/>
            <person name="Jaillon O."/>
            <person name="Du Pasquier L."/>
            <person name="Boudinot P."/>
            <person name="Liberles D.A."/>
            <person name="Volff J.N."/>
            <person name="Philippe H."/>
            <person name="Lenhard B."/>
            <person name="Roest Crollius H."/>
            <person name="Wincker P."/>
            <person name="Chourrout D."/>
        </authorList>
    </citation>
    <scope>NUCLEOTIDE SEQUENCE [LARGE SCALE GENOMIC DNA]</scope>
</reference>
<dbReference type="PANTHER" id="PTHR46066">
    <property type="entry name" value="CHITINASE DOMAIN-CONTAINING PROTEIN 1 FAMILY MEMBER"/>
    <property type="match status" value="1"/>
</dbReference>
<evidence type="ECO:0000313" key="5">
    <source>
        <dbReference type="EMBL" id="CBY22080.1"/>
    </source>
</evidence>
<dbReference type="Proteomes" id="UP000001307">
    <property type="component" value="Unassembled WGS sequence"/>
</dbReference>
<dbReference type="EMBL" id="FN653018">
    <property type="protein sequence ID" value="CBY22080.1"/>
    <property type="molecule type" value="Genomic_DNA"/>
</dbReference>
<dbReference type="SMART" id="SM00636">
    <property type="entry name" value="Glyco_18"/>
    <property type="match status" value="1"/>
</dbReference>
<dbReference type="PROSITE" id="PS51910">
    <property type="entry name" value="GH18_2"/>
    <property type="match status" value="1"/>
</dbReference>
<dbReference type="InParanoid" id="E4WXI8"/>
<evidence type="ECO:0000259" key="4">
    <source>
        <dbReference type="PROSITE" id="PS51910"/>
    </source>
</evidence>
<dbReference type="GO" id="GO:0012505">
    <property type="term" value="C:endomembrane system"/>
    <property type="evidence" value="ECO:0007669"/>
    <property type="project" value="TreeGrafter"/>
</dbReference>
<organism evidence="5">
    <name type="scientific">Oikopleura dioica</name>
    <name type="common">Tunicate</name>
    <dbReference type="NCBI Taxonomy" id="34765"/>
    <lineage>
        <taxon>Eukaryota</taxon>
        <taxon>Metazoa</taxon>
        <taxon>Chordata</taxon>
        <taxon>Tunicata</taxon>
        <taxon>Appendicularia</taxon>
        <taxon>Copelata</taxon>
        <taxon>Oikopleuridae</taxon>
        <taxon>Oikopleura</taxon>
    </lineage>
</organism>
<feature type="signal peptide" evidence="3">
    <location>
        <begin position="1"/>
        <end position="17"/>
    </location>
</feature>
<name>E4WXI8_OIKDI</name>
<dbReference type="InterPro" id="IPR011583">
    <property type="entry name" value="Chitinase_II/V-like_cat"/>
</dbReference>
<dbReference type="OrthoDB" id="10254444at2759"/>
<accession>E4WXI8</accession>
<comment type="similarity">
    <text evidence="1">Belongs to the glycosyl hydrolase 18 family.</text>
</comment>